<dbReference type="PANTHER" id="PTHR21461">
    <property type="entry name" value="GLYCOSYLTRANSFERASE FAMILY 92 PROTEIN"/>
    <property type="match status" value="1"/>
</dbReference>
<evidence type="ECO:0000313" key="10">
    <source>
        <dbReference type="RefSeq" id="XP_011097331.1"/>
    </source>
</evidence>
<keyword evidence="6" id="KW-1133">Transmembrane helix</keyword>
<dbReference type="InterPro" id="IPR029044">
    <property type="entry name" value="Nucleotide-diphossugar_trans"/>
</dbReference>
<keyword evidence="4 8" id="KW-0808">Transferase</keyword>
<dbReference type="Gramene" id="SIN_1004017.t">
    <property type="protein sequence ID" value="SIN_1004017.t"/>
    <property type="gene ID" value="SIN_1004017"/>
</dbReference>
<evidence type="ECO:0000256" key="3">
    <source>
        <dbReference type="ARBA" id="ARBA00022676"/>
    </source>
</evidence>
<dbReference type="GO" id="GO:0016757">
    <property type="term" value="F:glycosyltransferase activity"/>
    <property type="evidence" value="ECO:0007669"/>
    <property type="project" value="UniProtKB-UniRule"/>
</dbReference>
<dbReference type="PANTHER" id="PTHR21461:SF55">
    <property type="entry name" value="GLYCOSYLTRANSFERASE FAMILY 92 PROTEIN"/>
    <property type="match status" value="1"/>
</dbReference>
<dbReference type="GO" id="GO:0016020">
    <property type="term" value="C:membrane"/>
    <property type="evidence" value="ECO:0007669"/>
    <property type="project" value="UniProtKB-SubCell"/>
</dbReference>
<evidence type="ECO:0000256" key="2">
    <source>
        <dbReference type="ARBA" id="ARBA00007647"/>
    </source>
</evidence>
<evidence type="ECO:0000256" key="5">
    <source>
        <dbReference type="ARBA" id="ARBA00022692"/>
    </source>
</evidence>
<dbReference type="OrthoDB" id="2526284at2759"/>
<dbReference type="KEGG" id="sind:105176282"/>
<evidence type="ECO:0000256" key="7">
    <source>
        <dbReference type="ARBA" id="ARBA00023136"/>
    </source>
</evidence>
<proteinExistence type="inferred from homology"/>
<gene>
    <name evidence="10" type="primary">LOC105176282</name>
</gene>
<reference evidence="10" key="1">
    <citation type="submission" date="2025-08" db="UniProtKB">
        <authorList>
            <consortium name="RefSeq"/>
        </authorList>
    </citation>
    <scope>IDENTIFICATION</scope>
</reference>
<evidence type="ECO:0000256" key="4">
    <source>
        <dbReference type="ARBA" id="ARBA00022679"/>
    </source>
</evidence>
<evidence type="ECO:0000256" key="8">
    <source>
        <dbReference type="RuleBase" id="RU366017"/>
    </source>
</evidence>
<keyword evidence="7" id="KW-0472">Membrane</keyword>
<dbReference type="AlphaFoldDB" id="A0A6I9UH00"/>
<evidence type="ECO:0000256" key="1">
    <source>
        <dbReference type="ARBA" id="ARBA00004167"/>
    </source>
</evidence>
<dbReference type="GO" id="GO:0005737">
    <property type="term" value="C:cytoplasm"/>
    <property type="evidence" value="ECO:0007669"/>
    <property type="project" value="TreeGrafter"/>
</dbReference>
<organism evidence="9 10">
    <name type="scientific">Sesamum indicum</name>
    <name type="common">Oriental sesame</name>
    <name type="synonym">Sesamum orientale</name>
    <dbReference type="NCBI Taxonomy" id="4182"/>
    <lineage>
        <taxon>Eukaryota</taxon>
        <taxon>Viridiplantae</taxon>
        <taxon>Streptophyta</taxon>
        <taxon>Embryophyta</taxon>
        <taxon>Tracheophyta</taxon>
        <taxon>Spermatophyta</taxon>
        <taxon>Magnoliopsida</taxon>
        <taxon>eudicotyledons</taxon>
        <taxon>Gunneridae</taxon>
        <taxon>Pentapetalae</taxon>
        <taxon>asterids</taxon>
        <taxon>lamiids</taxon>
        <taxon>Lamiales</taxon>
        <taxon>Pedaliaceae</taxon>
        <taxon>Sesamum</taxon>
    </lineage>
</organism>
<sequence>MKDRRRRGVSSSGMFFFWCAVVLIFFAAFNSSALRLLFPEGFHPRMITKGNIPAMEAISAENSVTPAISIRETVIFPDQALVFLKYPPSAALFTKDDINCIYLLPNSSRPQLELSPSSVDYDYGNHQIVRCPLQPRGLILSLAVKHNGNLTPGPTYRWDALAYEAMIDRDNSTIVFVKGLNLRSGRVANSSRFKCLYGWDLTKPKFVLSANAVSVAQEIVRCRTPLSILNRLQRFTSSFNDSIKVSVRVIGQRTLNSIARVKHQYGSKQLARGKQHELCVCTMLRNQARFLREWVMYHAHVGVQRWFIYDNNSDDDIERVVESLVDTSYKVTRHVWPWIKTQEAGFAHCALRAQDSCEWVGFIDVDEFFHLPSGLSLKDVVANASRPSEVAELRVPCHSFGPSGLKKVPMKGVMAGYTCRLAAPERHKSIVKPEALNTSLINVVHHFHLKSGFRHINMNRSKLVINHYKYQVWEVFKEKFYRRVATYVSDWQQERNVGSKDRAPGLGTKAIEPLDWSMRFCEVKDTGLRDRIFKIFVDPKTSLLPWEDHQPDERSKIN</sequence>
<evidence type="ECO:0000313" key="9">
    <source>
        <dbReference type="Proteomes" id="UP000504604"/>
    </source>
</evidence>
<name>A0A6I9UH00_SESIN</name>
<comment type="similarity">
    <text evidence="2 8">Belongs to the glycosyltransferase 92 family.</text>
</comment>
<dbReference type="Proteomes" id="UP000504604">
    <property type="component" value="Linkage group LG13"/>
</dbReference>
<dbReference type="FunCoup" id="A0A6I9UH00">
    <property type="interactions" value="276"/>
</dbReference>
<dbReference type="InterPro" id="IPR008166">
    <property type="entry name" value="Glyco_transf_92"/>
</dbReference>
<dbReference type="EC" id="2.4.1.-" evidence="8"/>
<dbReference type="RefSeq" id="XP_011097331.1">
    <property type="nucleotide sequence ID" value="XM_011099029.2"/>
</dbReference>
<dbReference type="Pfam" id="PF01697">
    <property type="entry name" value="Glyco_transf_92"/>
    <property type="match status" value="1"/>
</dbReference>
<dbReference type="SUPFAM" id="SSF53448">
    <property type="entry name" value="Nucleotide-diphospho-sugar transferases"/>
    <property type="match status" value="1"/>
</dbReference>
<dbReference type="InParanoid" id="A0A6I9UH00"/>
<keyword evidence="5" id="KW-0812">Transmembrane</keyword>
<comment type="subcellular location">
    <subcellularLocation>
        <location evidence="1">Membrane</location>
        <topology evidence="1">Single-pass membrane protein</topology>
    </subcellularLocation>
</comment>
<evidence type="ECO:0000256" key="6">
    <source>
        <dbReference type="ARBA" id="ARBA00022989"/>
    </source>
</evidence>
<keyword evidence="3 8" id="KW-0328">Glycosyltransferase</keyword>
<protein>
    <recommendedName>
        <fullName evidence="8">Glycosyltransferase family 92 protein</fullName>
        <ecNumber evidence="8">2.4.1.-</ecNumber>
    </recommendedName>
</protein>
<dbReference type="GeneID" id="105176282"/>
<accession>A0A6I9UH00</accession>
<keyword evidence="9" id="KW-1185">Reference proteome</keyword>